<dbReference type="Pfam" id="PF00330">
    <property type="entry name" value="Aconitase"/>
    <property type="match status" value="2"/>
</dbReference>
<dbReference type="NCBIfam" id="TIGR01343">
    <property type="entry name" value="hacA_fam"/>
    <property type="match status" value="1"/>
</dbReference>
<dbReference type="GO" id="GO:0051539">
    <property type="term" value="F:4 iron, 4 sulfur cluster binding"/>
    <property type="evidence" value="ECO:0007669"/>
    <property type="project" value="UniProtKB-KW"/>
</dbReference>
<reference evidence="7 8" key="1">
    <citation type="submission" date="2016-10" db="EMBL/GenBank/DDBJ databases">
        <title>Complete Genome Sequence of Peptococcaceae strain DCMF.</title>
        <authorList>
            <person name="Edwards R.J."/>
            <person name="Holland S.I."/>
            <person name="Deshpande N.P."/>
            <person name="Wong Y.K."/>
            <person name="Ertan H."/>
            <person name="Manefield M."/>
            <person name="Russell T.L."/>
            <person name="Lee M.J."/>
        </authorList>
    </citation>
    <scope>NUCLEOTIDE SEQUENCE [LARGE SCALE GENOMIC DNA]</scope>
    <source>
        <strain evidence="7 8">DCMF</strain>
    </source>
</reference>
<evidence type="ECO:0000256" key="5">
    <source>
        <dbReference type="ARBA" id="ARBA00023239"/>
    </source>
</evidence>
<dbReference type="NCBIfam" id="NF001614">
    <property type="entry name" value="PRK00402.1"/>
    <property type="match status" value="1"/>
</dbReference>
<gene>
    <name evidence="7" type="ORF">DCMF_16305</name>
</gene>
<dbReference type="InterPro" id="IPR036008">
    <property type="entry name" value="Aconitase_4Fe-4S_dom"/>
</dbReference>
<dbReference type="PANTHER" id="PTHR43822:SF2">
    <property type="entry name" value="HOMOACONITASE, MITOCHONDRIAL"/>
    <property type="match status" value="1"/>
</dbReference>
<dbReference type="PRINTS" id="PR00415">
    <property type="entry name" value="ACONITASE"/>
</dbReference>
<keyword evidence="1" id="KW-0004">4Fe-4S</keyword>
<proteinExistence type="predicted"/>
<dbReference type="KEGG" id="fwa:DCMF_16305"/>
<keyword evidence="5" id="KW-0456">Lyase</keyword>
<dbReference type="Proteomes" id="UP000323521">
    <property type="component" value="Chromosome"/>
</dbReference>
<dbReference type="InterPro" id="IPR001030">
    <property type="entry name" value="Acoase/IPM_deHydtase_lsu_aba"/>
</dbReference>
<keyword evidence="2" id="KW-0479">Metal-binding</keyword>
<dbReference type="GO" id="GO:0046872">
    <property type="term" value="F:metal ion binding"/>
    <property type="evidence" value="ECO:0007669"/>
    <property type="project" value="UniProtKB-KW"/>
</dbReference>
<name>A0A3G1KUK7_FORW1</name>
<protein>
    <recommendedName>
        <fullName evidence="6">Aconitase/3-isopropylmalate dehydratase large subunit alpha/beta/alpha domain-containing protein</fullName>
    </recommendedName>
</protein>
<dbReference type="InterPro" id="IPR015931">
    <property type="entry name" value="Acnase/IPM_dHydase_lsu_aba_1/3"/>
</dbReference>
<organism evidence="7 8">
    <name type="scientific">Formimonas warabiya</name>
    <dbReference type="NCBI Taxonomy" id="1761012"/>
    <lineage>
        <taxon>Bacteria</taxon>
        <taxon>Bacillati</taxon>
        <taxon>Bacillota</taxon>
        <taxon>Clostridia</taxon>
        <taxon>Eubacteriales</taxon>
        <taxon>Peptococcaceae</taxon>
        <taxon>Candidatus Formimonas</taxon>
    </lineage>
</organism>
<evidence type="ECO:0000256" key="4">
    <source>
        <dbReference type="ARBA" id="ARBA00023014"/>
    </source>
</evidence>
<dbReference type="GO" id="GO:0009098">
    <property type="term" value="P:L-leucine biosynthetic process"/>
    <property type="evidence" value="ECO:0007669"/>
    <property type="project" value="InterPro"/>
</dbReference>
<sequence length="412" mass="43543">MAMTVTEKILAQAGGRSFVKPGDIITVQVDRAMIHDNNGPLVIKEFNRLNIQDVWDPERIVFVIDHHSPSTSVKAAAHQQSMRKFVKDKKIRYFYDCGSGISHILMLEEGLAGPGQVIVGSDSHTTGQGALGSFATGIGATEMAGVLATGTTWFRVPESILITITGTLQAGVDARDVISQVMKSLGPSGANYYAVEFTGPVIEGFELSEKATLCVMSMEMGAKNAIIVPAHGPGVVKSDADAGYHARLFYDVSGLEPLVSCPSLPTNVKTAREVEQEKIFIQQASITSCAGASLRDLAVAASIMAGHRVHEGVRLIVVPATRKIYDQALTQGYLKKIFDAGGIICSPGCGNCGAHDVGILAPGEVGLSSSTRNMPGRMGPGGEVYLSSAATVAASAIRGYICDPREFISCRS</sequence>
<dbReference type="Gene3D" id="3.30.499.10">
    <property type="entry name" value="Aconitase, domain 3"/>
    <property type="match status" value="2"/>
</dbReference>
<dbReference type="InterPro" id="IPR006251">
    <property type="entry name" value="Homoacnase/IPMdehydase_lsu"/>
</dbReference>
<keyword evidence="8" id="KW-1185">Reference proteome</keyword>
<dbReference type="NCBIfam" id="TIGR02086">
    <property type="entry name" value="IPMI_arch"/>
    <property type="match status" value="1"/>
</dbReference>
<dbReference type="PANTHER" id="PTHR43822">
    <property type="entry name" value="HOMOACONITASE, MITOCHONDRIAL-RELATED"/>
    <property type="match status" value="1"/>
</dbReference>
<evidence type="ECO:0000259" key="6">
    <source>
        <dbReference type="Pfam" id="PF00330"/>
    </source>
</evidence>
<accession>A0A3G1KUK7</accession>
<dbReference type="AlphaFoldDB" id="A0A3G1KUK7"/>
<dbReference type="SUPFAM" id="SSF53732">
    <property type="entry name" value="Aconitase iron-sulfur domain"/>
    <property type="match status" value="1"/>
</dbReference>
<evidence type="ECO:0000256" key="2">
    <source>
        <dbReference type="ARBA" id="ARBA00022723"/>
    </source>
</evidence>
<evidence type="ECO:0000256" key="3">
    <source>
        <dbReference type="ARBA" id="ARBA00023004"/>
    </source>
</evidence>
<dbReference type="InterPro" id="IPR050067">
    <property type="entry name" value="IPM_dehydratase_rel_enz"/>
</dbReference>
<keyword evidence="3" id="KW-0408">Iron</keyword>
<evidence type="ECO:0000256" key="1">
    <source>
        <dbReference type="ARBA" id="ARBA00022485"/>
    </source>
</evidence>
<evidence type="ECO:0000313" key="7">
    <source>
        <dbReference type="EMBL" id="ATW26126.1"/>
    </source>
</evidence>
<keyword evidence="4" id="KW-0411">Iron-sulfur</keyword>
<dbReference type="OrthoDB" id="9764318at2"/>
<feature type="domain" description="Aconitase/3-isopropylmalate dehydratase large subunit alpha/beta/alpha" evidence="6">
    <location>
        <begin position="22"/>
        <end position="229"/>
    </location>
</feature>
<dbReference type="GO" id="GO:0003861">
    <property type="term" value="F:3-isopropylmalate dehydratase activity"/>
    <property type="evidence" value="ECO:0007669"/>
    <property type="project" value="InterPro"/>
</dbReference>
<dbReference type="InterPro" id="IPR011826">
    <property type="entry name" value="HAcnase/IPMdehydase_lsu_prok"/>
</dbReference>
<dbReference type="EMBL" id="CP017634">
    <property type="protein sequence ID" value="ATW26126.1"/>
    <property type="molecule type" value="Genomic_DNA"/>
</dbReference>
<evidence type="ECO:0000313" key="8">
    <source>
        <dbReference type="Proteomes" id="UP000323521"/>
    </source>
</evidence>
<dbReference type="RefSeq" id="WP_148135403.1">
    <property type="nucleotide sequence ID" value="NZ_CP017634.1"/>
</dbReference>
<feature type="domain" description="Aconitase/3-isopropylmalate dehydratase large subunit alpha/beta/alpha" evidence="6">
    <location>
        <begin position="269"/>
        <end position="399"/>
    </location>
</feature>